<dbReference type="Pfam" id="PF00734">
    <property type="entry name" value="CBM_1"/>
    <property type="match status" value="1"/>
</dbReference>
<dbReference type="AlphaFoldDB" id="A0A0C3QFK5"/>
<reference evidence="4 5" key="1">
    <citation type="submission" date="2014-04" db="EMBL/GenBank/DDBJ databases">
        <authorList>
            <consortium name="DOE Joint Genome Institute"/>
            <person name="Kuo A."/>
            <person name="Girlanda M."/>
            <person name="Perotto S."/>
            <person name="Kohler A."/>
            <person name="Nagy L.G."/>
            <person name="Floudas D."/>
            <person name="Copeland A."/>
            <person name="Barry K.W."/>
            <person name="Cichocki N."/>
            <person name="Veneault-Fourrey C."/>
            <person name="LaButti K."/>
            <person name="Lindquist E.A."/>
            <person name="Lipzen A."/>
            <person name="Lundell T."/>
            <person name="Morin E."/>
            <person name="Murat C."/>
            <person name="Sun H."/>
            <person name="Tunlid A."/>
            <person name="Henrissat B."/>
            <person name="Grigoriev I.V."/>
            <person name="Hibbett D.S."/>
            <person name="Martin F."/>
            <person name="Nordberg H.P."/>
            <person name="Cantor M.N."/>
            <person name="Hua S.X."/>
        </authorList>
    </citation>
    <scope>NUCLEOTIDE SEQUENCE [LARGE SCALE GENOMIC DNA]</scope>
    <source>
        <strain evidence="4 5">MUT 4182</strain>
    </source>
</reference>
<organism evidence="4 5">
    <name type="scientific">Tulasnella calospora MUT 4182</name>
    <dbReference type="NCBI Taxonomy" id="1051891"/>
    <lineage>
        <taxon>Eukaryota</taxon>
        <taxon>Fungi</taxon>
        <taxon>Dikarya</taxon>
        <taxon>Basidiomycota</taxon>
        <taxon>Agaricomycotina</taxon>
        <taxon>Agaricomycetes</taxon>
        <taxon>Cantharellales</taxon>
        <taxon>Tulasnellaceae</taxon>
        <taxon>Tulasnella</taxon>
    </lineage>
</organism>
<accession>A0A0C3QFK5</accession>
<evidence type="ECO:0000313" key="4">
    <source>
        <dbReference type="EMBL" id="KIO24891.1"/>
    </source>
</evidence>
<sequence>MYKFAVLIAVAASVFSLVCATVPLYGQCGGSGFTGETVCTLPATCVYLNYWYSQCLNLASTTTTPSTTTKTTVTGVITDKPTTTTTPTKTITTSSTVTCYTDLPVFSAPPVRANTNNIAVTGLYLHRRSDGKAVLNKNIAGIPLWWTAPGTIALLEPTGMVDGKICQAKDYLNVLSDSASPSASYKPLAFSLGAPISDYWSSVRLSVTAASPWGAQSWFLACPTSVTDEYLVYLQTGTDVPPGQTCALTQLS</sequence>
<reference evidence="5" key="2">
    <citation type="submission" date="2015-01" db="EMBL/GenBank/DDBJ databases">
        <title>Evolutionary Origins and Diversification of the Mycorrhizal Mutualists.</title>
        <authorList>
            <consortium name="DOE Joint Genome Institute"/>
            <consortium name="Mycorrhizal Genomics Consortium"/>
            <person name="Kohler A."/>
            <person name="Kuo A."/>
            <person name="Nagy L.G."/>
            <person name="Floudas D."/>
            <person name="Copeland A."/>
            <person name="Barry K.W."/>
            <person name="Cichocki N."/>
            <person name="Veneault-Fourrey C."/>
            <person name="LaButti K."/>
            <person name="Lindquist E.A."/>
            <person name="Lipzen A."/>
            <person name="Lundell T."/>
            <person name="Morin E."/>
            <person name="Murat C."/>
            <person name="Riley R."/>
            <person name="Ohm R."/>
            <person name="Sun H."/>
            <person name="Tunlid A."/>
            <person name="Henrissat B."/>
            <person name="Grigoriev I.V."/>
            <person name="Hibbett D.S."/>
            <person name="Martin F."/>
        </authorList>
    </citation>
    <scope>NUCLEOTIDE SEQUENCE [LARGE SCALE GENOMIC DNA]</scope>
    <source>
        <strain evidence="5">MUT 4182</strain>
    </source>
</reference>
<name>A0A0C3QFK5_9AGAM</name>
<evidence type="ECO:0000256" key="2">
    <source>
        <dbReference type="SAM" id="SignalP"/>
    </source>
</evidence>
<dbReference type="Proteomes" id="UP000054248">
    <property type="component" value="Unassembled WGS sequence"/>
</dbReference>
<proteinExistence type="predicted"/>
<evidence type="ECO:0000259" key="3">
    <source>
        <dbReference type="PROSITE" id="PS51164"/>
    </source>
</evidence>
<dbReference type="SMART" id="SM00236">
    <property type="entry name" value="fCBD"/>
    <property type="match status" value="1"/>
</dbReference>
<dbReference type="HOGENOM" id="CLU_1103448_0_0_1"/>
<gene>
    <name evidence="4" type="ORF">M407DRAFT_25751</name>
</gene>
<dbReference type="EMBL" id="KN823052">
    <property type="protein sequence ID" value="KIO24891.1"/>
    <property type="molecule type" value="Genomic_DNA"/>
</dbReference>
<keyword evidence="1 2" id="KW-0732">Signal</keyword>
<feature type="domain" description="CBM1" evidence="3">
    <location>
        <begin position="20"/>
        <end position="56"/>
    </location>
</feature>
<dbReference type="InterPro" id="IPR035971">
    <property type="entry name" value="CBD_sf"/>
</dbReference>
<feature type="chain" id="PRO_5002168403" evidence="2">
    <location>
        <begin position="21"/>
        <end position="252"/>
    </location>
</feature>
<dbReference type="GO" id="GO:0005975">
    <property type="term" value="P:carbohydrate metabolic process"/>
    <property type="evidence" value="ECO:0007669"/>
    <property type="project" value="InterPro"/>
</dbReference>
<dbReference type="PROSITE" id="PS00562">
    <property type="entry name" value="CBM1_1"/>
    <property type="match status" value="1"/>
</dbReference>
<protein>
    <submittedName>
        <fullName evidence="4">Carbohydrate-binding module family 1 protein</fullName>
    </submittedName>
</protein>
<evidence type="ECO:0000313" key="5">
    <source>
        <dbReference type="Proteomes" id="UP000054248"/>
    </source>
</evidence>
<dbReference type="InterPro" id="IPR000254">
    <property type="entry name" value="CBD"/>
</dbReference>
<feature type="signal peptide" evidence="2">
    <location>
        <begin position="1"/>
        <end position="20"/>
    </location>
</feature>
<dbReference type="GO" id="GO:0005576">
    <property type="term" value="C:extracellular region"/>
    <property type="evidence" value="ECO:0007669"/>
    <property type="project" value="InterPro"/>
</dbReference>
<dbReference type="GO" id="GO:0030248">
    <property type="term" value="F:cellulose binding"/>
    <property type="evidence" value="ECO:0007669"/>
    <property type="project" value="InterPro"/>
</dbReference>
<dbReference type="STRING" id="1051891.A0A0C3QFK5"/>
<dbReference type="OrthoDB" id="10035502at2759"/>
<keyword evidence="5" id="KW-1185">Reference proteome</keyword>
<dbReference type="PROSITE" id="PS51164">
    <property type="entry name" value="CBM1_2"/>
    <property type="match status" value="1"/>
</dbReference>
<evidence type="ECO:0000256" key="1">
    <source>
        <dbReference type="ARBA" id="ARBA00022729"/>
    </source>
</evidence>
<dbReference type="SUPFAM" id="SSF57180">
    <property type="entry name" value="Cellulose-binding domain"/>
    <property type="match status" value="1"/>
</dbReference>